<evidence type="ECO:0000313" key="2">
    <source>
        <dbReference type="Proteomes" id="UP000015464"/>
    </source>
</evidence>
<organism evidence="1 2">
    <name type="scientific">Schizosaccharomyces cryophilus (strain OY26 / ATCC MYA-4695 / CBS 11777 / NBRC 106824 / NRRL Y48691)</name>
    <name type="common">Fission yeast</name>
    <dbReference type="NCBI Taxonomy" id="653667"/>
    <lineage>
        <taxon>Eukaryota</taxon>
        <taxon>Fungi</taxon>
        <taxon>Dikarya</taxon>
        <taxon>Ascomycota</taxon>
        <taxon>Taphrinomycotina</taxon>
        <taxon>Schizosaccharomycetes</taxon>
        <taxon>Schizosaccharomycetales</taxon>
        <taxon>Schizosaccharomycetaceae</taxon>
        <taxon>Schizosaccharomyces</taxon>
    </lineage>
</organism>
<protein>
    <submittedName>
        <fullName evidence="1">Uncharacterized protein</fullName>
    </submittedName>
</protein>
<dbReference type="Proteomes" id="UP000015464">
    <property type="component" value="Unassembled WGS sequence"/>
</dbReference>
<accession>S9X699</accession>
<name>S9X699_SCHCR</name>
<reference evidence="1 2" key="1">
    <citation type="journal article" date="2011" name="Science">
        <title>Comparative functional genomics of the fission yeasts.</title>
        <authorList>
            <person name="Rhind N."/>
            <person name="Chen Z."/>
            <person name="Yassour M."/>
            <person name="Thompson D.A."/>
            <person name="Haas B.J."/>
            <person name="Habib N."/>
            <person name="Wapinski I."/>
            <person name="Roy S."/>
            <person name="Lin M.F."/>
            <person name="Heiman D.I."/>
            <person name="Young S.K."/>
            <person name="Furuya K."/>
            <person name="Guo Y."/>
            <person name="Pidoux A."/>
            <person name="Chen H.M."/>
            <person name="Robbertse B."/>
            <person name="Goldberg J.M."/>
            <person name="Aoki K."/>
            <person name="Bayne E.H."/>
            <person name="Berlin A.M."/>
            <person name="Desjardins C.A."/>
            <person name="Dobbs E."/>
            <person name="Dukaj L."/>
            <person name="Fan L."/>
            <person name="FitzGerald M.G."/>
            <person name="French C."/>
            <person name="Gujja S."/>
            <person name="Hansen K."/>
            <person name="Keifenheim D."/>
            <person name="Levin J.Z."/>
            <person name="Mosher R.A."/>
            <person name="Mueller C.A."/>
            <person name="Pfiffner J."/>
            <person name="Priest M."/>
            <person name="Russ C."/>
            <person name="Smialowska A."/>
            <person name="Swoboda P."/>
            <person name="Sykes S.M."/>
            <person name="Vaughn M."/>
            <person name="Vengrova S."/>
            <person name="Yoder R."/>
            <person name="Zeng Q."/>
            <person name="Allshire R."/>
            <person name="Baulcombe D."/>
            <person name="Birren B.W."/>
            <person name="Brown W."/>
            <person name="Ekwall K."/>
            <person name="Kellis M."/>
            <person name="Leatherwood J."/>
            <person name="Levin H."/>
            <person name="Margalit H."/>
            <person name="Martienssen R."/>
            <person name="Nieduszynski C.A."/>
            <person name="Spatafora J.W."/>
            <person name="Friedman N."/>
            <person name="Dalgaard J.Z."/>
            <person name="Baumann P."/>
            <person name="Niki H."/>
            <person name="Regev A."/>
            <person name="Nusbaum C."/>
        </authorList>
    </citation>
    <scope>NUCLEOTIDE SEQUENCE [LARGE SCALE GENOMIC DNA]</scope>
    <source>
        <strain evidence="2">OY26 / ATCC MYA-4695 / CBS 11777 / NBRC 106824 / NRRL Y48691</strain>
    </source>
</reference>
<gene>
    <name evidence="1" type="ORF">SPOG_01948</name>
</gene>
<dbReference type="EMBL" id="KE546989">
    <property type="protein sequence ID" value="EPY52627.1"/>
    <property type="molecule type" value="Genomic_DNA"/>
</dbReference>
<dbReference type="HOGENOM" id="CLU_3143867_0_0_1"/>
<keyword evidence="2" id="KW-1185">Reference proteome</keyword>
<proteinExistence type="predicted"/>
<sequence>MQSNTVGKIIDKQKLHSSGTVFEGLHESKSSMEILASVPLDLEVFLVMR</sequence>
<evidence type="ECO:0000313" key="1">
    <source>
        <dbReference type="EMBL" id="EPY52627.1"/>
    </source>
</evidence>
<dbReference type="AlphaFoldDB" id="S9X699"/>
<dbReference type="RefSeq" id="XP_013022506.1">
    <property type="nucleotide sequence ID" value="XM_013167052.1"/>
</dbReference>
<dbReference type="GeneID" id="25036272"/>